<comment type="function">
    <text evidence="5">Catalyzes the reversible transfer of the terminal phosphate group between ATP and AMP. Plays an important role in cellular energy homeostasis and in adenine nucleotide metabolism.</text>
</comment>
<gene>
    <name evidence="5" type="primary">adk</name>
    <name evidence="9" type="ORF">COW11_01685</name>
</gene>
<dbReference type="GO" id="GO:0008270">
    <property type="term" value="F:zinc ion binding"/>
    <property type="evidence" value="ECO:0007669"/>
    <property type="project" value="UniProtKB-UniRule"/>
</dbReference>
<feature type="region of interest" description="LID" evidence="5">
    <location>
        <begin position="126"/>
        <end position="163"/>
    </location>
</feature>
<feature type="binding site" evidence="5">
    <location>
        <position position="127"/>
    </location>
    <ligand>
        <name>ATP</name>
        <dbReference type="ChEBI" id="CHEBI:30616"/>
    </ligand>
</feature>
<evidence type="ECO:0000256" key="2">
    <source>
        <dbReference type="ARBA" id="ARBA00022727"/>
    </source>
</evidence>
<dbReference type="GO" id="GO:0004017">
    <property type="term" value="F:AMP kinase activity"/>
    <property type="evidence" value="ECO:0007669"/>
    <property type="project" value="UniProtKB-UniRule"/>
</dbReference>
<dbReference type="GO" id="GO:0044209">
    <property type="term" value="P:AMP salvage"/>
    <property type="evidence" value="ECO:0007669"/>
    <property type="project" value="UniProtKB-UniRule"/>
</dbReference>
<comment type="pathway">
    <text evidence="5">Purine metabolism; AMP biosynthesis via salvage pathway; AMP from ADP: step 1/1.</text>
</comment>
<feature type="binding site" evidence="5">
    <location>
        <begin position="85"/>
        <end position="88"/>
    </location>
    <ligand>
        <name>AMP</name>
        <dbReference type="ChEBI" id="CHEBI:456215"/>
    </ligand>
</feature>
<comment type="subcellular location">
    <subcellularLocation>
        <location evidence="5 7">Cytoplasm</location>
    </subcellularLocation>
</comment>
<dbReference type="Gene3D" id="3.40.50.300">
    <property type="entry name" value="P-loop containing nucleotide triphosphate hydrolases"/>
    <property type="match status" value="1"/>
</dbReference>
<dbReference type="HAMAP" id="MF_00235">
    <property type="entry name" value="Adenylate_kinase_Adk"/>
    <property type="match status" value="1"/>
</dbReference>
<dbReference type="InterPro" id="IPR000850">
    <property type="entry name" value="Adenylat/UMP-CMP_kin"/>
</dbReference>
<dbReference type="Pfam" id="PF05191">
    <property type="entry name" value="ADK_lid"/>
    <property type="match status" value="1"/>
</dbReference>
<evidence type="ECO:0000256" key="1">
    <source>
        <dbReference type="ARBA" id="ARBA00022679"/>
    </source>
</evidence>
<dbReference type="CDD" id="cd01428">
    <property type="entry name" value="ADK"/>
    <property type="match status" value="1"/>
</dbReference>
<accession>A0A2J0LFW3</accession>
<sequence length="219" mass="24424">MRLVLLGPPGAGKGTQAEKLSKEYKIPHISTGNILRQAVKLNTPVGIKANSYMTKGELVPDKIVIEIVAERLKEPDSKNGFILDGFPRTKQQAESLDSMLKSVNMPLDAVIYFHTTDQVVISRLTGRRVCKKCGANFHIKNIPPKKAGVCDFCNSVLTQREDDKEDTIKNRLNVYKNETAELIDYYKKSSMLKTVSGDLDINEAYQVLVKALKNDSIKV</sequence>
<dbReference type="PANTHER" id="PTHR23359">
    <property type="entry name" value="NUCLEOTIDE KINASE"/>
    <property type="match status" value="1"/>
</dbReference>
<keyword evidence="4 5" id="KW-0418">Kinase</keyword>
<evidence type="ECO:0000256" key="6">
    <source>
        <dbReference type="RuleBase" id="RU003330"/>
    </source>
</evidence>
<keyword evidence="5 7" id="KW-0067">ATP-binding</keyword>
<keyword evidence="5" id="KW-0963">Cytoplasm</keyword>
<feature type="binding site" evidence="5">
    <location>
        <position position="160"/>
    </location>
    <ligand>
        <name>AMP</name>
        <dbReference type="ChEBI" id="CHEBI:456215"/>
    </ligand>
</feature>
<dbReference type="UniPathway" id="UPA00588">
    <property type="reaction ID" value="UER00649"/>
</dbReference>
<proteinExistence type="inferred from homology"/>
<name>A0A2J0LFW3_9BACT</name>
<comment type="similarity">
    <text evidence="5 6">Belongs to the adenylate kinase family.</text>
</comment>
<dbReference type="NCBIfam" id="TIGR01351">
    <property type="entry name" value="adk"/>
    <property type="match status" value="1"/>
</dbReference>
<dbReference type="PRINTS" id="PR00094">
    <property type="entry name" value="ADENYLTKNASE"/>
</dbReference>
<evidence type="ECO:0000313" key="9">
    <source>
        <dbReference type="EMBL" id="PIW66738.1"/>
    </source>
</evidence>
<evidence type="ECO:0000259" key="8">
    <source>
        <dbReference type="Pfam" id="PF05191"/>
    </source>
</evidence>
<evidence type="ECO:0000256" key="3">
    <source>
        <dbReference type="ARBA" id="ARBA00022741"/>
    </source>
</evidence>
<dbReference type="NCBIfam" id="NF011100">
    <property type="entry name" value="PRK14527.1"/>
    <property type="match status" value="1"/>
</dbReference>
<feature type="domain" description="Adenylate kinase active site lid" evidence="8">
    <location>
        <begin position="127"/>
        <end position="162"/>
    </location>
</feature>
<dbReference type="FunFam" id="3.40.50.300:FF:000106">
    <property type="entry name" value="Adenylate kinase mitochondrial"/>
    <property type="match status" value="1"/>
</dbReference>
<feature type="binding site" evidence="5">
    <location>
        <position position="199"/>
    </location>
    <ligand>
        <name>ATP</name>
        <dbReference type="ChEBI" id="CHEBI:30616"/>
    </ligand>
</feature>
<dbReference type="InterPro" id="IPR027417">
    <property type="entry name" value="P-loop_NTPase"/>
</dbReference>
<comment type="caution">
    <text evidence="5">Lacks conserved residue(s) required for the propagation of feature annotation.</text>
</comment>
<dbReference type="InterPro" id="IPR007862">
    <property type="entry name" value="Adenylate_kinase_lid-dom"/>
</dbReference>
<keyword evidence="1 5" id="KW-0808">Transferase</keyword>
<keyword evidence="2 5" id="KW-0545">Nucleotide biosynthesis</keyword>
<comment type="domain">
    <text evidence="5">Consists of three domains, a large central CORE domain and two small peripheral domains, NMPbind and LID, which undergo movements during catalysis. The LID domain closes over the site of phosphoryl transfer upon ATP binding. Assembling and dissambling the active center during each catalytic cycle provides an effective means to prevent ATP hydrolysis. Some bacteria have evolved a zinc-coordinating structure that stabilizes the LID domain.</text>
</comment>
<dbReference type="GO" id="GO:0005737">
    <property type="term" value="C:cytoplasm"/>
    <property type="evidence" value="ECO:0007669"/>
    <property type="project" value="UniProtKB-SubCell"/>
</dbReference>
<organism evidence="9 10">
    <name type="scientific">Candidatus Taenaricola geysiri</name>
    <dbReference type="NCBI Taxonomy" id="1974752"/>
    <lineage>
        <taxon>Bacteria</taxon>
        <taxon>Pseudomonadati</taxon>
        <taxon>Candidatus Omnitrophota</taxon>
        <taxon>Candidatus Taenaricola</taxon>
    </lineage>
</organism>
<feature type="binding site" evidence="5">
    <location>
        <position position="31"/>
    </location>
    <ligand>
        <name>AMP</name>
        <dbReference type="ChEBI" id="CHEBI:456215"/>
    </ligand>
</feature>
<protein>
    <recommendedName>
        <fullName evidence="5 7">Adenylate kinase</fullName>
        <shortName evidence="5">AK</shortName>
        <ecNumber evidence="5 7">2.7.4.3</ecNumber>
    </recommendedName>
    <alternativeName>
        <fullName evidence="5">ATP-AMP transphosphorylase</fullName>
    </alternativeName>
    <alternativeName>
        <fullName evidence="5">ATP:AMP phosphotransferase</fullName>
    </alternativeName>
    <alternativeName>
        <fullName evidence="5">Adenylate monophosphate kinase</fullName>
    </alternativeName>
</protein>
<dbReference type="NCBIfam" id="NF001380">
    <property type="entry name" value="PRK00279.1-2"/>
    <property type="match status" value="1"/>
</dbReference>
<evidence type="ECO:0000256" key="5">
    <source>
        <dbReference type="HAMAP-Rule" id="MF_00235"/>
    </source>
</evidence>
<comment type="subunit">
    <text evidence="5 7">Monomer.</text>
</comment>
<evidence type="ECO:0000256" key="4">
    <source>
        <dbReference type="ARBA" id="ARBA00022777"/>
    </source>
</evidence>
<dbReference type="PROSITE" id="PS00113">
    <property type="entry name" value="ADENYLATE_KINASE"/>
    <property type="match status" value="1"/>
</dbReference>
<dbReference type="InterPro" id="IPR006259">
    <property type="entry name" value="Adenyl_kin_sub"/>
</dbReference>
<evidence type="ECO:0000313" key="10">
    <source>
        <dbReference type="Proteomes" id="UP000231267"/>
    </source>
</evidence>
<dbReference type="SUPFAM" id="SSF52540">
    <property type="entry name" value="P-loop containing nucleoside triphosphate hydrolases"/>
    <property type="match status" value="1"/>
</dbReference>
<feature type="region of interest" description="NMP" evidence="5">
    <location>
        <begin position="30"/>
        <end position="59"/>
    </location>
</feature>
<evidence type="ECO:0000256" key="7">
    <source>
        <dbReference type="RuleBase" id="RU003331"/>
    </source>
</evidence>
<dbReference type="AlphaFoldDB" id="A0A2J0LFW3"/>
<feature type="binding site" evidence="5">
    <location>
        <position position="153"/>
    </location>
    <ligand>
        <name>Zn(2+)</name>
        <dbReference type="ChEBI" id="CHEBI:29105"/>
        <note>structural</note>
    </ligand>
</feature>
<dbReference type="EMBL" id="PFGP01000031">
    <property type="protein sequence ID" value="PIW66738.1"/>
    <property type="molecule type" value="Genomic_DNA"/>
</dbReference>
<feature type="binding site" evidence="5">
    <location>
        <position position="133"/>
    </location>
    <ligand>
        <name>Zn(2+)</name>
        <dbReference type="ChEBI" id="CHEBI:29105"/>
        <note>structural</note>
    </ligand>
</feature>
<reference evidence="9 10" key="1">
    <citation type="submission" date="2017-09" db="EMBL/GenBank/DDBJ databases">
        <title>Depth-based differentiation of microbial function through sediment-hosted aquifers and enrichment of novel symbionts in the deep terrestrial subsurface.</title>
        <authorList>
            <person name="Probst A.J."/>
            <person name="Ladd B."/>
            <person name="Jarett J.K."/>
            <person name="Geller-Mcgrath D.E."/>
            <person name="Sieber C.M."/>
            <person name="Emerson J.B."/>
            <person name="Anantharaman K."/>
            <person name="Thomas B.C."/>
            <person name="Malmstrom R."/>
            <person name="Stieglmeier M."/>
            <person name="Klingl A."/>
            <person name="Woyke T."/>
            <person name="Ryan C.M."/>
            <person name="Banfield J.F."/>
        </authorList>
    </citation>
    <scope>NUCLEOTIDE SEQUENCE [LARGE SCALE GENOMIC DNA]</scope>
    <source>
        <strain evidence="9">CG12_big_fil_rev_8_21_14_0_65_43_15</strain>
    </source>
</reference>
<dbReference type="GO" id="GO:0005524">
    <property type="term" value="F:ATP binding"/>
    <property type="evidence" value="ECO:0007669"/>
    <property type="project" value="UniProtKB-UniRule"/>
</dbReference>
<feature type="binding site" evidence="5">
    <location>
        <position position="36"/>
    </location>
    <ligand>
        <name>AMP</name>
        <dbReference type="ChEBI" id="CHEBI:456215"/>
    </ligand>
</feature>
<keyword evidence="5" id="KW-0862">Zinc</keyword>
<feature type="binding site" evidence="5">
    <location>
        <begin position="10"/>
        <end position="15"/>
    </location>
    <ligand>
        <name>ATP</name>
        <dbReference type="ChEBI" id="CHEBI:30616"/>
    </ligand>
</feature>
<dbReference type="EC" id="2.7.4.3" evidence="5 7"/>
<comment type="catalytic activity">
    <reaction evidence="5 7">
        <text>AMP + ATP = 2 ADP</text>
        <dbReference type="Rhea" id="RHEA:12973"/>
        <dbReference type="ChEBI" id="CHEBI:30616"/>
        <dbReference type="ChEBI" id="CHEBI:456215"/>
        <dbReference type="ChEBI" id="CHEBI:456216"/>
        <dbReference type="EC" id="2.7.4.3"/>
    </reaction>
</comment>
<dbReference type="NCBIfam" id="NF001381">
    <property type="entry name" value="PRK00279.1-3"/>
    <property type="match status" value="1"/>
</dbReference>
<feature type="binding site" evidence="5">
    <location>
        <position position="92"/>
    </location>
    <ligand>
        <name>AMP</name>
        <dbReference type="ChEBI" id="CHEBI:456215"/>
    </ligand>
</feature>
<keyword evidence="3 5" id="KW-0547">Nucleotide-binding</keyword>
<feature type="binding site" evidence="5">
    <location>
        <position position="130"/>
    </location>
    <ligand>
        <name>Zn(2+)</name>
        <dbReference type="ChEBI" id="CHEBI:29105"/>
        <note>structural</note>
    </ligand>
</feature>
<feature type="binding site" evidence="5">
    <location>
        <position position="150"/>
    </location>
    <ligand>
        <name>Zn(2+)</name>
        <dbReference type="ChEBI" id="CHEBI:29105"/>
        <note>structural</note>
    </ligand>
</feature>
<keyword evidence="5" id="KW-0479">Metal-binding</keyword>
<feature type="binding site" evidence="5">
    <location>
        <position position="171"/>
    </location>
    <ligand>
        <name>AMP</name>
        <dbReference type="ChEBI" id="CHEBI:456215"/>
    </ligand>
</feature>
<dbReference type="Pfam" id="PF00406">
    <property type="entry name" value="ADK"/>
    <property type="match status" value="1"/>
</dbReference>
<dbReference type="InterPro" id="IPR033690">
    <property type="entry name" value="Adenylat_kinase_CS"/>
</dbReference>
<comment type="caution">
    <text evidence="9">The sequence shown here is derived from an EMBL/GenBank/DDBJ whole genome shotgun (WGS) entry which is preliminary data.</text>
</comment>
<feature type="binding site" evidence="5">
    <location>
        <begin position="57"/>
        <end position="59"/>
    </location>
    <ligand>
        <name>AMP</name>
        <dbReference type="ChEBI" id="CHEBI:456215"/>
    </ligand>
</feature>
<dbReference type="Proteomes" id="UP000231267">
    <property type="component" value="Unassembled WGS sequence"/>
</dbReference>